<dbReference type="Proteomes" id="UP000639338">
    <property type="component" value="Unassembled WGS sequence"/>
</dbReference>
<dbReference type="OrthoDB" id="5976067at2759"/>
<evidence type="ECO:0000256" key="1">
    <source>
        <dbReference type="SAM" id="MobiDB-lite"/>
    </source>
</evidence>
<accession>A0A834XWN2</accession>
<feature type="compositionally biased region" description="Basic residues" evidence="1">
    <location>
        <begin position="146"/>
        <end position="156"/>
    </location>
</feature>
<organism evidence="2 3">
    <name type="scientific">Aphidius gifuensis</name>
    <name type="common">Parasitoid wasp</name>
    <dbReference type="NCBI Taxonomy" id="684658"/>
    <lineage>
        <taxon>Eukaryota</taxon>
        <taxon>Metazoa</taxon>
        <taxon>Ecdysozoa</taxon>
        <taxon>Arthropoda</taxon>
        <taxon>Hexapoda</taxon>
        <taxon>Insecta</taxon>
        <taxon>Pterygota</taxon>
        <taxon>Neoptera</taxon>
        <taxon>Endopterygota</taxon>
        <taxon>Hymenoptera</taxon>
        <taxon>Apocrita</taxon>
        <taxon>Ichneumonoidea</taxon>
        <taxon>Braconidae</taxon>
        <taxon>Aphidiinae</taxon>
        <taxon>Aphidius</taxon>
    </lineage>
</organism>
<feature type="compositionally biased region" description="Basic and acidic residues" evidence="1">
    <location>
        <begin position="157"/>
        <end position="168"/>
    </location>
</feature>
<reference evidence="2 3" key="1">
    <citation type="submission" date="2020-08" db="EMBL/GenBank/DDBJ databases">
        <title>Aphidius gifuensis genome sequencing and assembly.</title>
        <authorList>
            <person name="Du Z."/>
        </authorList>
    </citation>
    <scope>NUCLEOTIDE SEQUENCE [LARGE SCALE GENOMIC DNA]</scope>
    <source>
        <strain evidence="2">YNYX2018</strain>
        <tissue evidence="2">Adults</tissue>
    </source>
</reference>
<name>A0A834XWN2_APHGI</name>
<protein>
    <submittedName>
        <fullName evidence="2">Uncharacterized protein</fullName>
    </submittedName>
</protein>
<gene>
    <name evidence="2" type="ORF">HCN44_004332</name>
</gene>
<evidence type="ECO:0000313" key="2">
    <source>
        <dbReference type="EMBL" id="KAF7994860.1"/>
    </source>
</evidence>
<sequence length="176" mass="20567">MEISRDCVDEASYSRGLEDLKLNGHVGNIIVFIDTDEQDDLSIQNTTNDKRRHQFETEEFSNIKVRIVPGKYGAVNTSVSSVDRQNSVEDEDEDIVFESEEEYQDKVENIQDDFKEDYQDNVESTEDEDDENDDSIVFEFEEVQNNKHKSSSKNHNHNNEKEYQEHIPTKVRLNIN</sequence>
<proteinExistence type="predicted"/>
<dbReference type="AlphaFoldDB" id="A0A834XWN2"/>
<dbReference type="EMBL" id="JACMRX010000002">
    <property type="protein sequence ID" value="KAF7994860.1"/>
    <property type="molecule type" value="Genomic_DNA"/>
</dbReference>
<keyword evidence="3" id="KW-1185">Reference proteome</keyword>
<feature type="compositionally biased region" description="Acidic residues" evidence="1">
    <location>
        <begin position="119"/>
        <end position="142"/>
    </location>
</feature>
<feature type="region of interest" description="Disordered" evidence="1">
    <location>
        <begin position="109"/>
        <end position="176"/>
    </location>
</feature>
<feature type="compositionally biased region" description="Basic and acidic residues" evidence="1">
    <location>
        <begin position="109"/>
        <end position="118"/>
    </location>
</feature>
<comment type="caution">
    <text evidence="2">The sequence shown here is derived from an EMBL/GenBank/DDBJ whole genome shotgun (WGS) entry which is preliminary data.</text>
</comment>
<evidence type="ECO:0000313" key="3">
    <source>
        <dbReference type="Proteomes" id="UP000639338"/>
    </source>
</evidence>